<dbReference type="EMBL" id="AABFVG010000001">
    <property type="protein sequence ID" value="EAH2280511.1"/>
    <property type="molecule type" value="Genomic_DNA"/>
</dbReference>
<dbReference type="EMBL" id="AABGHY010000013">
    <property type="protein sequence ID" value="EAH3295584.1"/>
    <property type="molecule type" value="Genomic_DNA"/>
</dbReference>
<dbReference type="Proteomes" id="UP000533021">
    <property type="component" value="Unassembled WGS sequence"/>
</dbReference>
<dbReference type="EMBL" id="AABEMN010000005">
    <property type="protein sequence ID" value="EAG9519145.1"/>
    <property type="molecule type" value="Genomic_DNA"/>
</dbReference>
<name>A0A7Z1JEP7_LISMN</name>
<evidence type="ECO:0000313" key="5">
    <source>
        <dbReference type="Proteomes" id="UP000530452"/>
    </source>
</evidence>
<sequence length="158" mass="18238">MEVGSLAEWVSGIGTISAVIVSLYLANKKPKRNLEITCKIDEKNFIGEGKSYDDEVVKISITNLNFSPICIQNIYFKDFSKKIFELRTDKREFDGKVIKLPKVIYANSSEEIYFRTNDLKEKLKESKFNNVFNGRVIVVDDFNKNYSCKIKLECNKEV</sequence>
<evidence type="ECO:0000313" key="6">
    <source>
        <dbReference type="Proteomes" id="UP000533021"/>
    </source>
</evidence>
<dbReference type="RefSeq" id="WP_061110729.1">
    <property type="nucleotide sequence ID" value="NZ_CP032671.1"/>
</dbReference>
<keyword evidence="1" id="KW-0812">Transmembrane</keyword>
<reference evidence="5 6" key="1">
    <citation type="submission" date="2019-04" db="EMBL/GenBank/DDBJ databases">
        <authorList>
            <person name="Ashton P.M."/>
            <person name="Dallman T."/>
            <person name="Nair S."/>
            <person name="De Pinna E."/>
            <person name="Peters T."/>
            <person name="Grant K."/>
        </authorList>
    </citation>
    <scope>NUCLEOTIDE SEQUENCE [LARGE SCALE GENOMIC DNA]</scope>
    <source>
        <strain evidence="3 6">282333</strain>
        <strain evidence="4 5">282352</strain>
        <strain evidence="2 7">289003</strain>
    </source>
</reference>
<evidence type="ECO:0000313" key="2">
    <source>
        <dbReference type="EMBL" id="EAG9519145.1"/>
    </source>
</evidence>
<keyword evidence="1" id="KW-0472">Membrane</keyword>
<organism evidence="3 6">
    <name type="scientific">Listeria monocytogenes</name>
    <dbReference type="NCBI Taxonomy" id="1639"/>
    <lineage>
        <taxon>Bacteria</taxon>
        <taxon>Bacillati</taxon>
        <taxon>Bacillota</taxon>
        <taxon>Bacilli</taxon>
        <taxon>Bacillales</taxon>
        <taxon>Listeriaceae</taxon>
        <taxon>Listeria</taxon>
    </lineage>
</organism>
<protein>
    <submittedName>
        <fullName evidence="3">Uncharacterized protein</fullName>
    </submittedName>
</protein>
<keyword evidence="1" id="KW-1133">Transmembrane helix</keyword>
<dbReference type="Proteomes" id="UP000530452">
    <property type="component" value="Unassembled WGS sequence"/>
</dbReference>
<evidence type="ECO:0000313" key="4">
    <source>
        <dbReference type="EMBL" id="EAH3295584.1"/>
    </source>
</evidence>
<evidence type="ECO:0000256" key="1">
    <source>
        <dbReference type="SAM" id="Phobius"/>
    </source>
</evidence>
<dbReference type="Proteomes" id="UP000546397">
    <property type="component" value="Unassembled WGS sequence"/>
</dbReference>
<dbReference type="AlphaFoldDB" id="A0A7Z1JEP7"/>
<proteinExistence type="predicted"/>
<comment type="caution">
    <text evidence="3">The sequence shown here is derived from an EMBL/GenBank/DDBJ whole genome shotgun (WGS) entry which is preliminary data.</text>
</comment>
<evidence type="ECO:0000313" key="3">
    <source>
        <dbReference type="EMBL" id="EAH2280511.1"/>
    </source>
</evidence>
<evidence type="ECO:0000313" key="7">
    <source>
        <dbReference type="Proteomes" id="UP000546397"/>
    </source>
</evidence>
<accession>A0A7Z1JEP7</accession>
<gene>
    <name evidence="3" type="ORF">D4920_00360</name>
    <name evidence="2" type="ORF">D4B11_05140</name>
    <name evidence="4" type="ORF">D5N24_14350</name>
</gene>
<feature type="transmembrane region" description="Helical" evidence="1">
    <location>
        <begin position="6"/>
        <end position="26"/>
    </location>
</feature>